<sequence length="147" mass="14915">MSPSMSLVGAVLLLGMAAAAPAPAGPSTTSTPAPAPAPPQPDITPLQPGEEFYDQRQNGSENYRIHMDGMVVVVAPPEALMSVAGAAQGVQAAQGGALEQQLLDIVAQQQAAGVEDNDVKPGKPGTKPQPACQEGTPGCKKRRPAKA</sequence>
<feature type="region of interest" description="Disordered" evidence="1">
    <location>
        <begin position="20"/>
        <end position="60"/>
    </location>
</feature>
<name>A0AAV7Y256_9NEOP</name>
<protein>
    <submittedName>
        <fullName evidence="3">Uncharacterized protein</fullName>
    </submittedName>
</protein>
<evidence type="ECO:0000313" key="4">
    <source>
        <dbReference type="Proteomes" id="UP001075354"/>
    </source>
</evidence>
<dbReference type="EMBL" id="JAPTSV010000002">
    <property type="protein sequence ID" value="KAJ1530339.1"/>
    <property type="molecule type" value="Genomic_DNA"/>
</dbReference>
<feature type="chain" id="PRO_5043753782" evidence="2">
    <location>
        <begin position="20"/>
        <end position="147"/>
    </location>
</feature>
<feature type="region of interest" description="Disordered" evidence="1">
    <location>
        <begin position="110"/>
        <end position="147"/>
    </location>
</feature>
<dbReference type="AlphaFoldDB" id="A0AAV7Y256"/>
<accession>A0AAV7Y256</accession>
<proteinExistence type="predicted"/>
<gene>
    <name evidence="3" type="ORF">ONE63_005253</name>
</gene>
<feature type="compositionally biased region" description="Pro residues" evidence="1">
    <location>
        <begin position="33"/>
        <end position="42"/>
    </location>
</feature>
<keyword evidence="4" id="KW-1185">Reference proteome</keyword>
<reference evidence="3" key="1">
    <citation type="submission" date="2022-12" db="EMBL/GenBank/DDBJ databases">
        <title>Chromosome-level genome assembly of the bean flower thrips Megalurothrips usitatus.</title>
        <authorList>
            <person name="Ma L."/>
            <person name="Liu Q."/>
            <person name="Li H."/>
            <person name="Cai W."/>
        </authorList>
    </citation>
    <scope>NUCLEOTIDE SEQUENCE</scope>
    <source>
        <strain evidence="3">Cailab_2022a</strain>
    </source>
</reference>
<dbReference type="Proteomes" id="UP001075354">
    <property type="component" value="Chromosome 2"/>
</dbReference>
<evidence type="ECO:0000313" key="3">
    <source>
        <dbReference type="EMBL" id="KAJ1530339.1"/>
    </source>
</evidence>
<keyword evidence="2" id="KW-0732">Signal</keyword>
<organism evidence="3 4">
    <name type="scientific">Megalurothrips usitatus</name>
    <name type="common">bean blossom thrips</name>
    <dbReference type="NCBI Taxonomy" id="439358"/>
    <lineage>
        <taxon>Eukaryota</taxon>
        <taxon>Metazoa</taxon>
        <taxon>Ecdysozoa</taxon>
        <taxon>Arthropoda</taxon>
        <taxon>Hexapoda</taxon>
        <taxon>Insecta</taxon>
        <taxon>Pterygota</taxon>
        <taxon>Neoptera</taxon>
        <taxon>Paraneoptera</taxon>
        <taxon>Thysanoptera</taxon>
        <taxon>Terebrantia</taxon>
        <taxon>Thripoidea</taxon>
        <taxon>Thripidae</taxon>
        <taxon>Megalurothrips</taxon>
    </lineage>
</organism>
<feature type="signal peptide" evidence="2">
    <location>
        <begin position="1"/>
        <end position="19"/>
    </location>
</feature>
<evidence type="ECO:0000256" key="2">
    <source>
        <dbReference type="SAM" id="SignalP"/>
    </source>
</evidence>
<comment type="caution">
    <text evidence="3">The sequence shown here is derived from an EMBL/GenBank/DDBJ whole genome shotgun (WGS) entry which is preliminary data.</text>
</comment>
<feature type="compositionally biased region" description="Low complexity" evidence="1">
    <location>
        <begin position="20"/>
        <end position="32"/>
    </location>
</feature>
<evidence type="ECO:0000256" key="1">
    <source>
        <dbReference type="SAM" id="MobiDB-lite"/>
    </source>
</evidence>